<dbReference type="Proteomes" id="UP000002218">
    <property type="component" value="Chromosome"/>
</dbReference>
<sequence length="562" mass="60149">MSDPMSTTDPSRLNRAQRRRSLDRATGDQYDVLVIGAGVTGAGCALDAATRGLRVVLVEAGDIAIGTSSRSGKIFHGGLRYLEQYNFGLVAHAIVERDLQVKTLSPHLTRPEPFLYPLSKHWERPYAGAGILLYDIFGLRGRGVPRHRHLTRGGVIRHAPSMDPDVITGGIQYYDVRMDDARHTLTVVRTAAAFGAEVITDAPVVELLTAGDQVVGAVITDGPGGARHEIRAKVVVNAAGSWAADLQQLAGRHTFDVQPSKGVHLLLRGDAIDAATGILARASDSVIIARRWWDYWLVGTTDTPWDGDRGSPRPEVDDVEYLLRELNHFLRRKVQPDDVLGVYAGVRPLLRPVATGADTDTTSALSRDHSVMPGPDGLITIVGGKYTTYRLMAQDTIDAAVATGRLGDVPAGITTTTPLLGAAGWAGLRNRVGALAAEHGLSAAQIERLLSRYGNQIHDVLAAGADDPALIVPRPDWAGYLPAELRYAVTAEGALTLTDVMMRRTHLAIELPDGGHDAAPAVAELLRPVAGWDGPAADRQVAAYRAAVAADREALHTVQAGR</sequence>
<feature type="domain" description="Alpha-glycerophosphate oxidase C-terminal" evidence="8">
    <location>
        <begin position="413"/>
        <end position="533"/>
    </location>
</feature>
<dbReference type="SUPFAM" id="SSF51905">
    <property type="entry name" value="FAD/NAD(P)-binding domain"/>
    <property type="match status" value="1"/>
</dbReference>
<comment type="cofactor">
    <cofactor evidence="1">
        <name>FAD</name>
        <dbReference type="ChEBI" id="CHEBI:57692"/>
    </cofactor>
</comment>
<dbReference type="PRINTS" id="PR01001">
    <property type="entry name" value="FADG3PDH"/>
</dbReference>
<keyword evidence="3" id="KW-0285">Flavoprotein</keyword>
<evidence type="ECO:0000256" key="4">
    <source>
        <dbReference type="ARBA" id="ARBA00022827"/>
    </source>
</evidence>
<dbReference type="RefSeq" id="WP_012813929.1">
    <property type="nucleotide sequence ID" value="NC_013235.1"/>
</dbReference>
<dbReference type="InterPro" id="IPR036188">
    <property type="entry name" value="FAD/NAD-bd_sf"/>
</dbReference>
<dbReference type="InterPro" id="IPR000447">
    <property type="entry name" value="G3P_DH_FAD-dep"/>
</dbReference>
<gene>
    <name evidence="9" type="ordered locus">Namu_0016</name>
</gene>
<evidence type="ECO:0000313" key="10">
    <source>
        <dbReference type="Proteomes" id="UP000002218"/>
    </source>
</evidence>
<feature type="compositionally biased region" description="Polar residues" evidence="6">
    <location>
        <begin position="1"/>
        <end position="11"/>
    </location>
</feature>
<dbReference type="eggNOG" id="COG0578">
    <property type="taxonomic scope" value="Bacteria"/>
</dbReference>
<keyword evidence="4" id="KW-0274">FAD</keyword>
<proteinExistence type="inferred from homology"/>
<evidence type="ECO:0000256" key="6">
    <source>
        <dbReference type="SAM" id="MobiDB-lite"/>
    </source>
</evidence>
<dbReference type="InterPro" id="IPR031656">
    <property type="entry name" value="DAO_C"/>
</dbReference>
<dbReference type="PANTHER" id="PTHR11985">
    <property type="entry name" value="GLYCEROL-3-PHOSPHATE DEHYDROGENASE"/>
    <property type="match status" value="1"/>
</dbReference>
<dbReference type="PANTHER" id="PTHR11985:SF31">
    <property type="entry name" value="GLYCEROL-3-PHOSPHATE DEHYDROGENASE 2"/>
    <property type="match status" value="1"/>
</dbReference>
<dbReference type="PROSITE" id="PS00978">
    <property type="entry name" value="FAD_G3PDH_2"/>
    <property type="match status" value="1"/>
</dbReference>
<feature type="region of interest" description="Disordered" evidence="6">
    <location>
        <begin position="1"/>
        <end position="22"/>
    </location>
</feature>
<keyword evidence="5" id="KW-0560">Oxidoreductase</keyword>
<keyword evidence="10" id="KW-1185">Reference proteome</keyword>
<evidence type="ECO:0000256" key="1">
    <source>
        <dbReference type="ARBA" id="ARBA00001974"/>
    </source>
</evidence>
<dbReference type="InterPro" id="IPR038299">
    <property type="entry name" value="DAO_C_sf"/>
</dbReference>
<dbReference type="InParanoid" id="C8XHW3"/>
<reference evidence="10" key="1">
    <citation type="submission" date="2009-09" db="EMBL/GenBank/DDBJ databases">
        <title>The complete genome of Nakamurella multipartita DSM 44233.</title>
        <authorList>
            <consortium name="US DOE Joint Genome Institute (JGI-PGF)"/>
            <person name="Lucas S."/>
            <person name="Copeland A."/>
            <person name="Lapidus A."/>
            <person name="Glavina del Rio T."/>
            <person name="Dalin E."/>
            <person name="Tice H."/>
            <person name="Bruce D."/>
            <person name="Goodwin L."/>
            <person name="Pitluck S."/>
            <person name="Kyrpides N."/>
            <person name="Mavromatis K."/>
            <person name="Ivanova N."/>
            <person name="Ovchinnikova G."/>
            <person name="Sims D."/>
            <person name="Meincke L."/>
            <person name="Brettin T."/>
            <person name="Detter J.C."/>
            <person name="Han C."/>
            <person name="Larimer F."/>
            <person name="Land M."/>
            <person name="Hauser L."/>
            <person name="Markowitz V."/>
            <person name="Cheng J.-F."/>
            <person name="Hugenholtz P."/>
            <person name="Woyke T."/>
            <person name="Wu D."/>
            <person name="Klenk H.-P."/>
            <person name="Eisen J.A."/>
        </authorList>
    </citation>
    <scope>NUCLEOTIDE SEQUENCE [LARGE SCALE GENOMIC DNA]</scope>
    <source>
        <strain evidence="10">ATCC 700099 / DSM 44233 / CIP 104796 / JCM 9543 / NBRC 105858 / Y-104</strain>
    </source>
</reference>
<name>C8XHW3_NAKMY</name>
<evidence type="ECO:0000256" key="3">
    <source>
        <dbReference type="ARBA" id="ARBA00022630"/>
    </source>
</evidence>
<dbReference type="AlphaFoldDB" id="C8XHW3"/>
<dbReference type="Pfam" id="PF16901">
    <property type="entry name" value="DAO_C"/>
    <property type="match status" value="1"/>
</dbReference>
<protein>
    <submittedName>
        <fullName evidence="9">FAD dependent oxidoreductase</fullName>
    </submittedName>
</protein>
<evidence type="ECO:0000256" key="5">
    <source>
        <dbReference type="ARBA" id="ARBA00023002"/>
    </source>
</evidence>
<organism evidence="9 10">
    <name type="scientific">Nakamurella multipartita (strain ATCC 700099 / DSM 44233 / CIP 104796 / JCM 9543 / NBRC 105858 / Y-104)</name>
    <name type="common">Microsphaera multipartita</name>
    <dbReference type="NCBI Taxonomy" id="479431"/>
    <lineage>
        <taxon>Bacteria</taxon>
        <taxon>Bacillati</taxon>
        <taxon>Actinomycetota</taxon>
        <taxon>Actinomycetes</taxon>
        <taxon>Nakamurellales</taxon>
        <taxon>Nakamurellaceae</taxon>
        <taxon>Nakamurella</taxon>
    </lineage>
</organism>
<accession>C8XHW3</accession>
<evidence type="ECO:0000259" key="7">
    <source>
        <dbReference type="Pfam" id="PF01266"/>
    </source>
</evidence>
<evidence type="ECO:0000259" key="8">
    <source>
        <dbReference type="Pfam" id="PF16901"/>
    </source>
</evidence>
<dbReference type="HOGENOM" id="CLU_015740_5_1_11"/>
<dbReference type="GO" id="GO:0046168">
    <property type="term" value="P:glycerol-3-phosphate catabolic process"/>
    <property type="evidence" value="ECO:0007669"/>
    <property type="project" value="TreeGrafter"/>
</dbReference>
<dbReference type="Pfam" id="PF01266">
    <property type="entry name" value="DAO"/>
    <property type="match status" value="1"/>
</dbReference>
<reference evidence="9 10" key="2">
    <citation type="journal article" date="2010" name="Stand. Genomic Sci.">
        <title>Complete genome sequence of Nakamurella multipartita type strain (Y-104).</title>
        <authorList>
            <person name="Tice H."/>
            <person name="Mayilraj S."/>
            <person name="Sims D."/>
            <person name="Lapidus A."/>
            <person name="Nolan M."/>
            <person name="Lucas S."/>
            <person name="Glavina Del Rio T."/>
            <person name="Copeland A."/>
            <person name="Cheng J.F."/>
            <person name="Meincke L."/>
            <person name="Bruce D."/>
            <person name="Goodwin L."/>
            <person name="Pitluck S."/>
            <person name="Ivanova N."/>
            <person name="Mavromatis K."/>
            <person name="Ovchinnikova G."/>
            <person name="Pati A."/>
            <person name="Chen A."/>
            <person name="Palaniappan K."/>
            <person name="Land M."/>
            <person name="Hauser L."/>
            <person name="Chang Y.J."/>
            <person name="Jeffries C.D."/>
            <person name="Detter J.C."/>
            <person name="Brettin T."/>
            <person name="Rohde M."/>
            <person name="Goker M."/>
            <person name="Bristow J."/>
            <person name="Eisen J.A."/>
            <person name="Markowitz V."/>
            <person name="Hugenholtz P."/>
            <person name="Kyrpides N.C."/>
            <person name="Klenk H.P."/>
            <person name="Chen F."/>
        </authorList>
    </citation>
    <scope>NUCLEOTIDE SEQUENCE [LARGE SCALE GENOMIC DNA]</scope>
    <source>
        <strain evidence="10">ATCC 700099 / DSM 44233 / CIP 104796 / JCM 9543 / NBRC 105858 / Y-104</strain>
    </source>
</reference>
<feature type="domain" description="FAD dependent oxidoreductase" evidence="7">
    <location>
        <begin position="31"/>
        <end position="352"/>
    </location>
</feature>
<dbReference type="EMBL" id="CP001737">
    <property type="protein sequence ID" value="ACV76454.1"/>
    <property type="molecule type" value="Genomic_DNA"/>
</dbReference>
<dbReference type="InterPro" id="IPR006076">
    <property type="entry name" value="FAD-dep_OxRdtase"/>
</dbReference>
<evidence type="ECO:0000313" key="9">
    <source>
        <dbReference type="EMBL" id="ACV76454.1"/>
    </source>
</evidence>
<dbReference type="Gene3D" id="1.10.8.870">
    <property type="entry name" value="Alpha-glycerophosphate oxidase, cap domain"/>
    <property type="match status" value="1"/>
</dbReference>
<dbReference type="STRING" id="479431.Namu_0016"/>
<dbReference type="GO" id="GO:0004368">
    <property type="term" value="F:glycerol-3-phosphate dehydrogenase (quinone) activity"/>
    <property type="evidence" value="ECO:0007669"/>
    <property type="project" value="InterPro"/>
</dbReference>
<dbReference type="Gene3D" id="3.30.9.10">
    <property type="entry name" value="D-Amino Acid Oxidase, subunit A, domain 2"/>
    <property type="match status" value="1"/>
</dbReference>
<comment type="similarity">
    <text evidence="2">Belongs to the FAD-dependent glycerol-3-phosphate dehydrogenase family.</text>
</comment>
<dbReference type="KEGG" id="nml:Namu_0016"/>
<dbReference type="Gene3D" id="3.50.50.60">
    <property type="entry name" value="FAD/NAD(P)-binding domain"/>
    <property type="match status" value="1"/>
</dbReference>
<evidence type="ECO:0000256" key="2">
    <source>
        <dbReference type="ARBA" id="ARBA00007330"/>
    </source>
</evidence>